<comment type="caution">
    <text evidence="3">The sequence shown here is derived from an EMBL/GenBank/DDBJ whole genome shotgun (WGS) entry which is preliminary data.</text>
</comment>
<evidence type="ECO:0000259" key="2">
    <source>
        <dbReference type="Pfam" id="PF11806"/>
    </source>
</evidence>
<dbReference type="RefSeq" id="WP_346099479.1">
    <property type="nucleotide sequence ID" value="NZ_BAAABY010000054.1"/>
</dbReference>
<reference evidence="4" key="1">
    <citation type="journal article" date="2019" name="Int. J. Syst. Evol. Microbiol.">
        <title>The Global Catalogue of Microorganisms (GCM) 10K type strain sequencing project: providing services to taxonomists for standard genome sequencing and annotation.</title>
        <authorList>
            <consortium name="The Broad Institute Genomics Platform"/>
            <consortium name="The Broad Institute Genome Sequencing Center for Infectious Disease"/>
            <person name="Wu L."/>
            <person name="Ma J."/>
        </authorList>
    </citation>
    <scope>NUCLEOTIDE SEQUENCE [LARGE SCALE GENOMIC DNA]</scope>
    <source>
        <strain evidence="4">JCM 4805</strain>
    </source>
</reference>
<evidence type="ECO:0000313" key="3">
    <source>
        <dbReference type="EMBL" id="GAA0494442.1"/>
    </source>
</evidence>
<dbReference type="EMBL" id="BAAABY010000054">
    <property type="protein sequence ID" value="GAA0494442.1"/>
    <property type="molecule type" value="Genomic_DNA"/>
</dbReference>
<feature type="domain" description="Enterochelin esterase N-terminal" evidence="2">
    <location>
        <begin position="68"/>
        <end position="177"/>
    </location>
</feature>
<keyword evidence="4" id="KW-1185">Reference proteome</keyword>
<dbReference type="InterPro" id="IPR021764">
    <property type="entry name" value="Enterochelin_esterase_N"/>
</dbReference>
<evidence type="ECO:0000313" key="4">
    <source>
        <dbReference type="Proteomes" id="UP001500909"/>
    </source>
</evidence>
<sequence>MYVLVGPGAQDSRPFRTAGPCVERLAARLATAATEAQRGTLLAAFWADAERRGTPLIEEAAGKSGDRAVTFLWRGHRATGQVLLLADGLTDHDDLTGSLLDRLPGTDVWHLTYLLRAGSRGSYKLAADISPGGPPTDPRRLRQRLRALCVFADADPLNRRTIEAGWGAEDGSSYVLPGDAG</sequence>
<evidence type="ECO:0000256" key="1">
    <source>
        <dbReference type="ARBA" id="ARBA00024201"/>
    </source>
</evidence>
<comment type="similarity">
    <text evidence="1">Belongs to the Fes family.</text>
</comment>
<dbReference type="InterPro" id="IPR013783">
    <property type="entry name" value="Ig-like_fold"/>
</dbReference>
<protein>
    <recommendedName>
        <fullName evidence="2">Enterochelin esterase N-terminal domain-containing protein</fullName>
    </recommendedName>
</protein>
<gene>
    <name evidence="3" type="ORF">GCM10010361_69680</name>
</gene>
<proteinExistence type="inferred from homology"/>
<name>A0ABP3L6U9_9ACTN</name>
<dbReference type="Pfam" id="PF11806">
    <property type="entry name" value="Enterochelin_N"/>
    <property type="match status" value="1"/>
</dbReference>
<accession>A0ABP3L6U9</accession>
<organism evidence="3 4">
    <name type="scientific">Streptomyces olivaceiscleroticus</name>
    <dbReference type="NCBI Taxonomy" id="68245"/>
    <lineage>
        <taxon>Bacteria</taxon>
        <taxon>Bacillati</taxon>
        <taxon>Actinomycetota</taxon>
        <taxon>Actinomycetes</taxon>
        <taxon>Kitasatosporales</taxon>
        <taxon>Streptomycetaceae</taxon>
        <taxon>Streptomyces</taxon>
    </lineage>
</organism>
<dbReference type="InterPro" id="IPR014756">
    <property type="entry name" value="Ig_E-set"/>
</dbReference>
<dbReference type="SUPFAM" id="SSF81296">
    <property type="entry name" value="E set domains"/>
    <property type="match status" value="1"/>
</dbReference>
<dbReference type="Proteomes" id="UP001500909">
    <property type="component" value="Unassembled WGS sequence"/>
</dbReference>
<dbReference type="Gene3D" id="2.60.40.10">
    <property type="entry name" value="Immunoglobulins"/>
    <property type="match status" value="1"/>
</dbReference>